<accession>A0A517LZ16</accession>
<sequence length="307" mass="34296">MIDDLNLQFGIDKKIAFTLGNGDLPKAILLAEDATAEIYLHGAHVTSFHRHGWGEMLWMSDESNFRTDRPIRGGVPICWPWFGQPQPELPQHGFARTSQWEVIETKTHADPSLEIALRLTDSEATRQLWPHPFELTMRVIVGRDLTMQLSCLNTGEEPLDAEAALHTYFHVQDIDAVRVAGLEGRSYIDKLDAMQVKPQAGELTIDREVDRIYLETPDAVTIHDGAERRIEIQKSGSLSTVVWNPWIDKSAAMADFPNDGYRTMVCVETTNAADDVRTIQPGEVHTITQSCRCEPATGPADPAEAIL</sequence>
<protein>
    <recommendedName>
        <fullName evidence="4">Putative glucose-6-phosphate 1-epimerase</fullName>
        <ecNumber evidence="4">5.1.3.15</ecNumber>
    </recommendedName>
</protein>
<dbReference type="RefSeq" id="WP_218934705.1">
    <property type="nucleotide sequence ID" value="NZ_CP036261.1"/>
</dbReference>
<comment type="similarity">
    <text evidence="2 4">Belongs to the glucose-6-phosphate 1-epimerase family.</text>
</comment>
<dbReference type="PANTHER" id="PTHR11122">
    <property type="entry name" value="APOSPORY-ASSOCIATED PROTEIN C-RELATED"/>
    <property type="match status" value="1"/>
</dbReference>
<evidence type="ECO:0000313" key="7">
    <source>
        <dbReference type="EMBL" id="QDS87848.1"/>
    </source>
</evidence>
<keyword evidence="8" id="KW-1185">Reference proteome</keyword>
<dbReference type="InterPro" id="IPR014718">
    <property type="entry name" value="GH-type_carb-bd"/>
</dbReference>
<evidence type="ECO:0000256" key="5">
    <source>
        <dbReference type="PIRSR" id="PIRSR016020-1"/>
    </source>
</evidence>
<comment type="catalytic activity">
    <reaction evidence="1">
        <text>alpha-D-glucose 6-phosphate = beta-D-glucose 6-phosphate</text>
        <dbReference type="Rhea" id="RHEA:16249"/>
        <dbReference type="ChEBI" id="CHEBI:58225"/>
        <dbReference type="ChEBI" id="CHEBI:58247"/>
        <dbReference type="EC" id="5.1.3.15"/>
    </reaction>
</comment>
<dbReference type="PANTHER" id="PTHR11122:SF13">
    <property type="entry name" value="GLUCOSE-6-PHOSPHATE 1-EPIMERASE"/>
    <property type="match status" value="1"/>
</dbReference>
<dbReference type="CDD" id="cd09020">
    <property type="entry name" value="D-hex-6-P-epi_like"/>
    <property type="match status" value="1"/>
</dbReference>
<evidence type="ECO:0000256" key="1">
    <source>
        <dbReference type="ARBA" id="ARBA00001096"/>
    </source>
</evidence>
<keyword evidence="3 4" id="KW-0413">Isomerase</keyword>
<evidence type="ECO:0000256" key="6">
    <source>
        <dbReference type="PIRSR" id="PIRSR016020-2"/>
    </source>
</evidence>
<dbReference type="InterPro" id="IPR008183">
    <property type="entry name" value="Aldose_1/G6P_1-epimerase"/>
</dbReference>
<dbReference type="EC" id="5.1.3.15" evidence="4"/>
<dbReference type="Gene3D" id="2.70.98.10">
    <property type="match status" value="1"/>
</dbReference>
<feature type="binding site" evidence="6">
    <location>
        <position position="91"/>
    </location>
    <ligand>
        <name>substrate</name>
    </ligand>
</feature>
<dbReference type="Proteomes" id="UP000319557">
    <property type="component" value="Chromosome"/>
</dbReference>
<evidence type="ECO:0000256" key="2">
    <source>
        <dbReference type="ARBA" id="ARBA00005866"/>
    </source>
</evidence>
<feature type="active site" evidence="5">
    <location>
        <position position="166"/>
    </location>
</feature>
<gene>
    <name evidence="7" type="primary">yeaD</name>
    <name evidence="7" type="ORF">EC9_20310</name>
</gene>
<dbReference type="GO" id="GO:0030246">
    <property type="term" value="F:carbohydrate binding"/>
    <property type="evidence" value="ECO:0007669"/>
    <property type="project" value="UniProtKB-UniRule"/>
</dbReference>
<evidence type="ECO:0000256" key="3">
    <source>
        <dbReference type="ARBA" id="ARBA00023235"/>
    </source>
</evidence>
<dbReference type="SUPFAM" id="SSF74650">
    <property type="entry name" value="Galactose mutarotase-like"/>
    <property type="match status" value="1"/>
</dbReference>
<evidence type="ECO:0000256" key="4">
    <source>
        <dbReference type="PIRNR" id="PIRNR016020"/>
    </source>
</evidence>
<reference evidence="7 8" key="1">
    <citation type="submission" date="2019-02" db="EMBL/GenBank/DDBJ databases">
        <title>Deep-cultivation of Planctomycetes and their phenomic and genomic characterization uncovers novel biology.</title>
        <authorList>
            <person name="Wiegand S."/>
            <person name="Jogler M."/>
            <person name="Boedeker C."/>
            <person name="Pinto D."/>
            <person name="Vollmers J."/>
            <person name="Rivas-Marin E."/>
            <person name="Kohn T."/>
            <person name="Peeters S.H."/>
            <person name="Heuer A."/>
            <person name="Rast P."/>
            <person name="Oberbeckmann S."/>
            <person name="Bunk B."/>
            <person name="Jeske O."/>
            <person name="Meyerdierks A."/>
            <person name="Storesund J.E."/>
            <person name="Kallscheuer N."/>
            <person name="Luecker S."/>
            <person name="Lage O.M."/>
            <person name="Pohl T."/>
            <person name="Merkel B.J."/>
            <person name="Hornburger P."/>
            <person name="Mueller R.-W."/>
            <person name="Bruemmer F."/>
            <person name="Labrenz M."/>
            <person name="Spormann A.M."/>
            <person name="Op den Camp H."/>
            <person name="Overmann J."/>
            <person name="Amann R."/>
            <person name="Jetten M.S.M."/>
            <person name="Mascher T."/>
            <person name="Medema M.H."/>
            <person name="Devos D.P."/>
            <person name="Kaster A.-K."/>
            <person name="Ovreas L."/>
            <person name="Rohde M."/>
            <person name="Galperin M.Y."/>
            <person name="Jogler C."/>
        </authorList>
    </citation>
    <scope>NUCLEOTIDE SEQUENCE [LARGE SCALE GENOMIC DNA]</scope>
    <source>
        <strain evidence="7 8">EC9</strain>
    </source>
</reference>
<dbReference type="GO" id="GO:0047938">
    <property type="term" value="F:glucose-6-phosphate 1-epimerase activity"/>
    <property type="evidence" value="ECO:0007669"/>
    <property type="project" value="UniProtKB-UniRule"/>
</dbReference>
<organism evidence="7 8">
    <name type="scientific">Rosistilla ulvae</name>
    <dbReference type="NCBI Taxonomy" id="1930277"/>
    <lineage>
        <taxon>Bacteria</taxon>
        <taxon>Pseudomonadati</taxon>
        <taxon>Planctomycetota</taxon>
        <taxon>Planctomycetia</taxon>
        <taxon>Pirellulales</taxon>
        <taxon>Pirellulaceae</taxon>
        <taxon>Rosistilla</taxon>
    </lineage>
</organism>
<name>A0A517LZ16_9BACT</name>
<evidence type="ECO:0000313" key="8">
    <source>
        <dbReference type="Proteomes" id="UP000319557"/>
    </source>
</evidence>
<dbReference type="KEGG" id="ruv:EC9_20310"/>
<dbReference type="Pfam" id="PF01263">
    <property type="entry name" value="Aldose_epim"/>
    <property type="match status" value="1"/>
</dbReference>
<dbReference type="PIRSF" id="PIRSF016020">
    <property type="entry name" value="PHexose_mutarotase"/>
    <property type="match status" value="1"/>
</dbReference>
<feature type="binding site" evidence="6">
    <location>
        <position position="72"/>
    </location>
    <ligand>
        <name>substrate</name>
    </ligand>
</feature>
<dbReference type="GO" id="GO:0005737">
    <property type="term" value="C:cytoplasm"/>
    <property type="evidence" value="ECO:0007669"/>
    <property type="project" value="TreeGrafter"/>
</dbReference>
<feature type="active site" evidence="5">
    <location>
        <position position="268"/>
    </location>
</feature>
<dbReference type="EMBL" id="CP036261">
    <property type="protein sequence ID" value="QDS87848.1"/>
    <property type="molecule type" value="Genomic_DNA"/>
</dbReference>
<dbReference type="AlphaFoldDB" id="A0A517LZ16"/>
<feature type="binding site" evidence="6">
    <location>
        <position position="96"/>
    </location>
    <ligand>
        <name>substrate</name>
    </ligand>
</feature>
<dbReference type="InterPro" id="IPR025532">
    <property type="entry name" value="G6P_1-epimerase"/>
</dbReference>
<dbReference type="GO" id="GO:0005975">
    <property type="term" value="P:carbohydrate metabolic process"/>
    <property type="evidence" value="ECO:0007669"/>
    <property type="project" value="InterPro"/>
</dbReference>
<dbReference type="InterPro" id="IPR011013">
    <property type="entry name" value="Gal_mutarotase_sf_dom"/>
</dbReference>
<proteinExistence type="inferred from homology"/>